<dbReference type="Pfam" id="PF02737">
    <property type="entry name" value="3HCDH_N"/>
    <property type="match status" value="1"/>
</dbReference>
<gene>
    <name evidence="2" type="ORF">S01H1_83416</name>
</gene>
<dbReference type="EMBL" id="BARS01056703">
    <property type="protein sequence ID" value="GAG44996.1"/>
    <property type="molecule type" value="Genomic_DNA"/>
</dbReference>
<organism evidence="2">
    <name type="scientific">marine sediment metagenome</name>
    <dbReference type="NCBI Taxonomy" id="412755"/>
    <lineage>
        <taxon>unclassified sequences</taxon>
        <taxon>metagenomes</taxon>
        <taxon>ecological metagenomes</taxon>
    </lineage>
</organism>
<dbReference type="Gene3D" id="3.40.50.720">
    <property type="entry name" value="NAD(P)-binding Rossmann-like Domain"/>
    <property type="match status" value="1"/>
</dbReference>
<dbReference type="GO" id="GO:0016491">
    <property type="term" value="F:oxidoreductase activity"/>
    <property type="evidence" value="ECO:0007669"/>
    <property type="project" value="TreeGrafter"/>
</dbReference>
<dbReference type="InterPro" id="IPR006176">
    <property type="entry name" value="3-OHacyl-CoA_DH_NAD-bd"/>
</dbReference>
<dbReference type="SUPFAM" id="SSF51735">
    <property type="entry name" value="NAD(P)-binding Rossmann-fold domains"/>
    <property type="match status" value="1"/>
</dbReference>
<dbReference type="PANTHER" id="PTHR48075:SF5">
    <property type="entry name" value="3-HYDROXYBUTYRYL-COA DEHYDROGENASE"/>
    <property type="match status" value="1"/>
</dbReference>
<accession>X0Z955</accession>
<evidence type="ECO:0000259" key="1">
    <source>
        <dbReference type="Pfam" id="PF02737"/>
    </source>
</evidence>
<dbReference type="GO" id="GO:0006631">
    <property type="term" value="P:fatty acid metabolic process"/>
    <property type="evidence" value="ECO:0007669"/>
    <property type="project" value="InterPro"/>
</dbReference>
<evidence type="ECO:0000313" key="2">
    <source>
        <dbReference type="EMBL" id="GAG44996.1"/>
    </source>
</evidence>
<name>X0Z955_9ZZZZ</name>
<protein>
    <recommendedName>
        <fullName evidence="1">3-hydroxyacyl-CoA dehydrogenase NAD binding domain-containing protein</fullName>
    </recommendedName>
</protein>
<dbReference type="PANTHER" id="PTHR48075">
    <property type="entry name" value="3-HYDROXYACYL-COA DEHYDROGENASE FAMILY PROTEIN"/>
    <property type="match status" value="1"/>
</dbReference>
<comment type="caution">
    <text evidence="2">The sequence shown here is derived from an EMBL/GenBank/DDBJ whole genome shotgun (WGS) entry which is preliminary data.</text>
</comment>
<dbReference type="AlphaFoldDB" id="X0Z955"/>
<dbReference type="GO" id="GO:0070403">
    <property type="term" value="F:NAD+ binding"/>
    <property type="evidence" value="ECO:0007669"/>
    <property type="project" value="InterPro"/>
</dbReference>
<reference evidence="2" key="1">
    <citation type="journal article" date="2014" name="Front. Microbiol.">
        <title>High frequency of phylogenetically diverse reductive dehalogenase-homologous genes in deep subseafloor sedimentary metagenomes.</title>
        <authorList>
            <person name="Kawai M."/>
            <person name="Futagami T."/>
            <person name="Toyoda A."/>
            <person name="Takaki Y."/>
            <person name="Nishi S."/>
            <person name="Hori S."/>
            <person name="Arai W."/>
            <person name="Tsubouchi T."/>
            <person name="Morono Y."/>
            <person name="Uchiyama I."/>
            <person name="Ito T."/>
            <person name="Fujiyama A."/>
            <person name="Inagaki F."/>
            <person name="Takami H."/>
        </authorList>
    </citation>
    <scope>NUCLEOTIDE SEQUENCE</scope>
    <source>
        <strain evidence="2">Expedition CK06-06</strain>
    </source>
</reference>
<feature type="non-terminal residue" evidence="2">
    <location>
        <position position="1"/>
    </location>
</feature>
<proteinExistence type="predicted"/>
<dbReference type="InterPro" id="IPR036291">
    <property type="entry name" value="NAD(P)-bd_dom_sf"/>
</dbReference>
<sequence>RLHFADTEQDLTKAGIDILLEVIFEDLALKCETFKRFGEMLPKDTIIWSNTSCLDVEKMAEASGRPDRFIGTHGMCC</sequence>
<feature type="domain" description="3-hydroxyacyl-CoA dehydrogenase NAD binding" evidence="1">
    <location>
        <begin position="7"/>
        <end position="73"/>
    </location>
</feature>